<dbReference type="PANTHER" id="PTHR10794:SF94">
    <property type="entry name" value="ESTERASE YHET-RELATED"/>
    <property type="match status" value="1"/>
</dbReference>
<dbReference type="GO" id="GO:0047372">
    <property type="term" value="F:monoacylglycerol lipase activity"/>
    <property type="evidence" value="ECO:0007669"/>
    <property type="project" value="TreeGrafter"/>
</dbReference>
<keyword evidence="4" id="KW-0378">Hydrolase</keyword>
<evidence type="ECO:0000256" key="2">
    <source>
        <dbReference type="PIRSR" id="PIRSR005211-1"/>
    </source>
</evidence>
<feature type="domain" description="AB hydrolase-1" evidence="3">
    <location>
        <begin position="63"/>
        <end position="297"/>
    </location>
</feature>
<evidence type="ECO:0000259" key="3">
    <source>
        <dbReference type="Pfam" id="PF00561"/>
    </source>
</evidence>
<organism evidence="4 5">
    <name type="scientific">Rudanella paleaurantiibacter</name>
    <dbReference type="NCBI Taxonomy" id="2614655"/>
    <lineage>
        <taxon>Bacteria</taxon>
        <taxon>Pseudomonadati</taxon>
        <taxon>Bacteroidota</taxon>
        <taxon>Cytophagia</taxon>
        <taxon>Cytophagales</taxon>
        <taxon>Cytophagaceae</taxon>
        <taxon>Rudanella</taxon>
    </lineage>
</organism>
<proteinExistence type="inferred from homology"/>
<dbReference type="Gene3D" id="3.40.50.1820">
    <property type="entry name" value="alpha/beta hydrolase"/>
    <property type="match status" value="1"/>
</dbReference>
<dbReference type="PIRSF" id="PIRSF005211">
    <property type="entry name" value="Ab_hydro_YheT"/>
    <property type="match status" value="1"/>
</dbReference>
<dbReference type="EMBL" id="WELI01000010">
    <property type="protein sequence ID" value="KAB7727673.1"/>
    <property type="molecule type" value="Genomic_DNA"/>
</dbReference>
<accession>A0A7J5TUS6</accession>
<dbReference type="Pfam" id="PF00561">
    <property type="entry name" value="Abhydrolase_1"/>
    <property type="match status" value="1"/>
</dbReference>
<dbReference type="PANTHER" id="PTHR10794">
    <property type="entry name" value="ABHYDROLASE DOMAIN-CONTAINING PROTEIN"/>
    <property type="match status" value="1"/>
</dbReference>
<dbReference type="InterPro" id="IPR000073">
    <property type="entry name" value="AB_hydrolase_1"/>
</dbReference>
<feature type="active site" description="Charge relay system" evidence="2">
    <location>
        <position position="294"/>
    </location>
</feature>
<evidence type="ECO:0000313" key="4">
    <source>
        <dbReference type="EMBL" id="KAB7727673.1"/>
    </source>
</evidence>
<feature type="active site" description="Charge relay system" evidence="2">
    <location>
        <position position="140"/>
    </location>
</feature>
<dbReference type="AlphaFoldDB" id="A0A7J5TUS6"/>
<comment type="similarity">
    <text evidence="1">Belongs to the AB hydrolase superfamily. AB hydrolase 4 family.</text>
</comment>
<name>A0A7J5TUS6_9BACT</name>
<feature type="active site" description="Charge relay system" evidence="2">
    <location>
        <position position="265"/>
    </location>
</feature>
<gene>
    <name evidence="4" type="ORF">F5984_21665</name>
</gene>
<comment type="caution">
    <text evidence="4">The sequence shown here is derived from an EMBL/GenBank/DDBJ whole genome shotgun (WGS) entry which is preliminary data.</text>
</comment>
<evidence type="ECO:0000313" key="5">
    <source>
        <dbReference type="Proteomes" id="UP000488299"/>
    </source>
</evidence>
<dbReference type="InterPro" id="IPR029058">
    <property type="entry name" value="AB_hydrolase_fold"/>
</dbReference>
<dbReference type="RefSeq" id="WP_152126305.1">
    <property type="nucleotide sequence ID" value="NZ_WELI01000010.1"/>
</dbReference>
<protein>
    <submittedName>
        <fullName evidence="4">Alpha/beta fold hydrolase</fullName>
    </submittedName>
</protein>
<dbReference type="SUPFAM" id="SSF53474">
    <property type="entry name" value="alpha/beta-Hydrolases"/>
    <property type="match status" value="1"/>
</dbReference>
<dbReference type="InterPro" id="IPR050960">
    <property type="entry name" value="AB_hydrolase_4_sf"/>
</dbReference>
<evidence type="ECO:0000256" key="1">
    <source>
        <dbReference type="ARBA" id="ARBA00010884"/>
    </source>
</evidence>
<keyword evidence="5" id="KW-1185">Reference proteome</keyword>
<sequence>MPYVTHDRVKPPVYLWNGHLQTIWPSMARRVDGVTYERERIDTPDNDFLLLDWARRGNRRLGIVAHGLEGDAHRPYLKGMVKALNGAGWDALGWNFRSCAGEQNRLRTSYHIGKSDDLDLIVRRVVASGAYDEVALLGFSAGGNMTLKYAGEQGANIPSLIKRVVTFSVPLDLDAVANHFKRLSNRIYDKRFLKTLIAKVREKATQHDIDLSYIDRIKTMRDFDEYYSGPIHGFKDADDYYAHNASMYFLDKITVPTLILNAQNDPFLPEECYNPALVANAPAVTLEIPRHGGHCGFSHHSLNRCWAEERAVAFLESGV</sequence>
<dbReference type="InterPro" id="IPR012020">
    <property type="entry name" value="ABHD4"/>
</dbReference>
<dbReference type="Proteomes" id="UP000488299">
    <property type="component" value="Unassembled WGS sequence"/>
</dbReference>
<reference evidence="4 5" key="1">
    <citation type="submission" date="2019-10" db="EMBL/GenBank/DDBJ databases">
        <title>Rudanella paleaurantiibacter sp. nov., isolated from sludge.</title>
        <authorList>
            <person name="Xu S.Q."/>
        </authorList>
    </citation>
    <scope>NUCLEOTIDE SEQUENCE [LARGE SCALE GENOMIC DNA]</scope>
    <source>
        <strain evidence="4 5">HX-22-17</strain>
    </source>
</reference>
<dbReference type="GO" id="GO:0034338">
    <property type="term" value="F:short-chain carboxylesterase activity"/>
    <property type="evidence" value="ECO:0007669"/>
    <property type="project" value="TreeGrafter"/>
</dbReference>